<dbReference type="PROSITE" id="PS51462">
    <property type="entry name" value="NUDIX"/>
    <property type="match status" value="1"/>
</dbReference>
<dbReference type="GO" id="GO:0005829">
    <property type="term" value="C:cytosol"/>
    <property type="evidence" value="ECO:0007669"/>
    <property type="project" value="TreeGrafter"/>
</dbReference>
<evidence type="ECO:0000313" key="9">
    <source>
        <dbReference type="EMBL" id="GGF77027.1"/>
    </source>
</evidence>
<dbReference type="GO" id="GO:0006753">
    <property type="term" value="P:nucleoside phosphate metabolic process"/>
    <property type="evidence" value="ECO:0007669"/>
    <property type="project" value="TreeGrafter"/>
</dbReference>
<dbReference type="InterPro" id="IPR000086">
    <property type="entry name" value="NUDIX_hydrolase_dom"/>
</dbReference>
<proteinExistence type="inferred from homology"/>
<dbReference type="PANTHER" id="PTHR11839">
    <property type="entry name" value="UDP/ADP-SUGAR PYROPHOSPHATASE"/>
    <property type="match status" value="1"/>
</dbReference>
<dbReference type="Gene3D" id="3.90.79.10">
    <property type="entry name" value="Nucleoside Triphosphate Pyrophosphohydrolase"/>
    <property type="match status" value="1"/>
</dbReference>
<evidence type="ECO:0000256" key="5">
    <source>
        <dbReference type="ARBA" id="ARBA00022801"/>
    </source>
</evidence>
<protein>
    <recommendedName>
        <fullName evidence="4">GDP-mannose pyrophosphatase</fullName>
    </recommendedName>
    <alternativeName>
        <fullName evidence="6">GDP-mannose hydrolase</fullName>
    </alternativeName>
    <alternativeName>
        <fullName evidence="7">GDPMK</fullName>
    </alternativeName>
</protein>
<dbReference type="InterPro" id="IPR015797">
    <property type="entry name" value="NUDIX_hydrolase-like_dom_sf"/>
</dbReference>
<sequence>MIGTPFEDAPAAIDVHEETLIHQGFRRFERYELTLHPPASRPVRQTREILRVGGAAGILAIDPVRQAIVLIRQFRLTAHFSTGRGELIEIPAGLIDPGEDPAITARRECIEEIGLDPGEVHFLFSSLVSPGALDETAWFYLGFVDASHLPEQTGVEGENEVIRPFLVPLDEAIAALDDGRQLASGYLRMGLMWIALHRAEVTARGEAWLARRGA</sequence>
<evidence type="ECO:0000256" key="4">
    <source>
        <dbReference type="ARBA" id="ARBA00016377"/>
    </source>
</evidence>
<organism evidence="9 10">
    <name type="scientific">Azorhizobium oxalatiphilum</name>
    <dbReference type="NCBI Taxonomy" id="980631"/>
    <lineage>
        <taxon>Bacteria</taxon>
        <taxon>Pseudomonadati</taxon>
        <taxon>Pseudomonadota</taxon>
        <taxon>Alphaproteobacteria</taxon>
        <taxon>Hyphomicrobiales</taxon>
        <taxon>Xanthobacteraceae</taxon>
        <taxon>Azorhizobium</taxon>
    </lineage>
</organism>
<dbReference type="Pfam" id="PF00293">
    <property type="entry name" value="NUDIX"/>
    <property type="match status" value="1"/>
</dbReference>
<dbReference type="EMBL" id="BMCT01000006">
    <property type="protein sequence ID" value="GGF77027.1"/>
    <property type="molecule type" value="Genomic_DNA"/>
</dbReference>
<name>A0A917FEW7_9HYPH</name>
<comment type="catalytic activity">
    <reaction evidence="1">
        <text>GDP-alpha-D-mannose + H2O = alpha-D-mannose 1-phosphate + GMP + 2 H(+)</text>
        <dbReference type="Rhea" id="RHEA:27978"/>
        <dbReference type="ChEBI" id="CHEBI:15377"/>
        <dbReference type="ChEBI" id="CHEBI:15378"/>
        <dbReference type="ChEBI" id="CHEBI:57527"/>
        <dbReference type="ChEBI" id="CHEBI:58115"/>
        <dbReference type="ChEBI" id="CHEBI:58409"/>
    </reaction>
</comment>
<reference evidence="9" key="1">
    <citation type="journal article" date="2014" name="Int. J. Syst. Evol. Microbiol.">
        <title>Complete genome sequence of Corynebacterium casei LMG S-19264T (=DSM 44701T), isolated from a smear-ripened cheese.</title>
        <authorList>
            <consortium name="US DOE Joint Genome Institute (JGI-PGF)"/>
            <person name="Walter F."/>
            <person name="Albersmeier A."/>
            <person name="Kalinowski J."/>
            <person name="Ruckert C."/>
        </authorList>
    </citation>
    <scope>NUCLEOTIDE SEQUENCE</scope>
    <source>
        <strain evidence="9">CCM 7897</strain>
    </source>
</reference>
<comment type="caution">
    <text evidence="9">The sequence shown here is derived from an EMBL/GenBank/DDBJ whole genome shotgun (WGS) entry which is preliminary data.</text>
</comment>
<comment type="similarity">
    <text evidence="3">Belongs to the Nudix hydrolase family. NudK subfamily.</text>
</comment>
<dbReference type="AlphaFoldDB" id="A0A917FEW7"/>
<evidence type="ECO:0000256" key="1">
    <source>
        <dbReference type="ARBA" id="ARBA00000847"/>
    </source>
</evidence>
<comment type="cofactor">
    <cofactor evidence="2">
        <name>Mg(2+)</name>
        <dbReference type="ChEBI" id="CHEBI:18420"/>
    </cofactor>
</comment>
<evidence type="ECO:0000256" key="6">
    <source>
        <dbReference type="ARBA" id="ARBA00032162"/>
    </source>
</evidence>
<dbReference type="Proteomes" id="UP000606044">
    <property type="component" value="Unassembled WGS sequence"/>
</dbReference>
<evidence type="ECO:0000256" key="3">
    <source>
        <dbReference type="ARBA" id="ARBA00007275"/>
    </source>
</evidence>
<reference evidence="9" key="2">
    <citation type="submission" date="2020-09" db="EMBL/GenBank/DDBJ databases">
        <authorList>
            <person name="Sun Q."/>
            <person name="Sedlacek I."/>
        </authorList>
    </citation>
    <scope>NUCLEOTIDE SEQUENCE</scope>
    <source>
        <strain evidence="9">CCM 7897</strain>
    </source>
</reference>
<evidence type="ECO:0000256" key="7">
    <source>
        <dbReference type="ARBA" id="ARBA00032272"/>
    </source>
</evidence>
<dbReference type="GO" id="GO:0019144">
    <property type="term" value="F:ADP-sugar diphosphatase activity"/>
    <property type="evidence" value="ECO:0007669"/>
    <property type="project" value="TreeGrafter"/>
</dbReference>
<dbReference type="RefSeq" id="WP_188582080.1">
    <property type="nucleotide sequence ID" value="NZ_BMCT01000006.1"/>
</dbReference>
<evidence type="ECO:0000259" key="8">
    <source>
        <dbReference type="PROSITE" id="PS51462"/>
    </source>
</evidence>
<feature type="domain" description="Nudix hydrolase" evidence="8">
    <location>
        <begin position="51"/>
        <end position="189"/>
    </location>
</feature>
<dbReference type="SUPFAM" id="SSF55811">
    <property type="entry name" value="Nudix"/>
    <property type="match status" value="1"/>
</dbReference>
<keyword evidence="10" id="KW-1185">Reference proteome</keyword>
<keyword evidence="5" id="KW-0378">Hydrolase</keyword>
<evidence type="ECO:0000313" key="10">
    <source>
        <dbReference type="Proteomes" id="UP000606044"/>
    </source>
</evidence>
<accession>A0A917FEW7</accession>
<dbReference type="GO" id="GO:0019693">
    <property type="term" value="P:ribose phosphate metabolic process"/>
    <property type="evidence" value="ECO:0007669"/>
    <property type="project" value="TreeGrafter"/>
</dbReference>
<dbReference type="PANTHER" id="PTHR11839:SF18">
    <property type="entry name" value="NUDIX HYDROLASE DOMAIN-CONTAINING PROTEIN"/>
    <property type="match status" value="1"/>
</dbReference>
<evidence type="ECO:0000256" key="2">
    <source>
        <dbReference type="ARBA" id="ARBA00001946"/>
    </source>
</evidence>
<gene>
    <name evidence="9" type="ORF">GCM10007301_41190</name>
</gene>